<accession>A0AAN5CE05</accession>
<evidence type="ECO:0000313" key="2">
    <source>
        <dbReference type="Proteomes" id="UP001328107"/>
    </source>
</evidence>
<reference evidence="2" key="1">
    <citation type="submission" date="2022-10" db="EMBL/GenBank/DDBJ databases">
        <title>Genome assembly of Pristionchus species.</title>
        <authorList>
            <person name="Yoshida K."/>
            <person name="Sommer R.J."/>
        </authorList>
    </citation>
    <scope>NUCLEOTIDE SEQUENCE [LARGE SCALE GENOMIC DNA]</scope>
    <source>
        <strain evidence="2">RS5460</strain>
    </source>
</reference>
<sequence length="118" mass="13860">RNVMILKIMIFPKVIKETRVDDNVHILQADDGFTYYSHHDGKTKRLYVKILGVKKYLKFNEIIHMIAIHESTVYIVSDEQVYNVVFTHLRGFKITFLRNLLYESFLSLPSSRAVALSR</sequence>
<feature type="non-terminal residue" evidence="1">
    <location>
        <position position="1"/>
    </location>
</feature>
<protein>
    <submittedName>
        <fullName evidence="1">Uncharacterized protein</fullName>
    </submittedName>
</protein>
<gene>
    <name evidence="1" type="ORF">PMAYCL1PPCAC_09484</name>
</gene>
<feature type="non-terminal residue" evidence="1">
    <location>
        <position position="118"/>
    </location>
</feature>
<dbReference type="EMBL" id="BTRK01000002">
    <property type="protein sequence ID" value="GMR39289.1"/>
    <property type="molecule type" value="Genomic_DNA"/>
</dbReference>
<proteinExistence type="predicted"/>
<evidence type="ECO:0000313" key="1">
    <source>
        <dbReference type="EMBL" id="GMR39289.1"/>
    </source>
</evidence>
<organism evidence="1 2">
    <name type="scientific">Pristionchus mayeri</name>
    <dbReference type="NCBI Taxonomy" id="1317129"/>
    <lineage>
        <taxon>Eukaryota</taxon>
        <taxon>Metazoa</taxon>
        <taxon>Ecdysozoa</taxon>
        <taxon>Nematoda</taxon>
        <taxon>Chromadorea</taxon>
        <taxon>Rhabditida</taxon>
        <taxon>Rhabditina</taxon>
        <taxon>Diplogasteromorpha</taxon>
        <taxon>Diplogasteroidea</taxon>
        <taxon>Neodiplogasteridae</taxon>
        <taxon>Pristionchus</taxon>
    </lineage>
</organism>
<name>A0AAN5CE05_9BILA</name>
<dbReference type="AlphaFoldDB" id="A0AAN5CE05"/>
<keyword evidence="2" id="KW-1185">Reference proteome</keyword>
<comment type="caution">
    <text evidence="1">The sequence shown here is derived from an EMBL/GenBank/DDBJ whole genome shotgun (WGS) entry which is preliminary data.</text>
</comment>
<dbReference type="Proteomes" id="UP001328107">
    <property type="component" value="Unassembled WGS sequence"/>
</dbReference>